<accession>A0A937X3I7</accession>
<evidence type="ECO:0000256" key="1">
    <source>
        <dbReference type="SAM" id="MobiDB-lite"/>
    </source>
</evidence>
<feature type="signal peptide" evidence="2">
    <location>
        <begin position="1"/>
        <end position="25"/>
    </location>
</feature>
<sequence length="380" mass="41588">MTVLTRGAWLMGLALLGILARPAAAVTVPPGWAIVADQEVSYFVFDPDMGRVVRKDLVESRELSRTTERRGDKESEVREFGGPRDVESRELQSRIVNPTDRRIEGRLVRTYEVWRHDTIRVITTHTPYTDYRITDYESRTKQTLLNTYAVTTLYSWVDPYTGESVQHTVRVVEAPRQEVAYSDWQPARDRRALDSGTATRISREVVASRDEDRLLGQVASNPGVTERQTAVKTTVYNPIVAESVQGSENGRSSLSGRSFNLLGATAAGAQGAEVRPGLDDLLAAAGRGVVLSDDQGRLAWKLGATQAALVFTPYDRSGKLQPAWEIAVKRNLKPSAGPDGGRIVIESYQVGANGAVILTGDFRNPLLGGGGQASSYLASR</sequence>
<reference evidence="3 4" key="1">
    <citation type="submission" date="2019-03" db="EMBL/GenBank/DDBJ databases">
        <title>Lake Tanganyika Metagenome-Assembled Genomes (MAGs).</title>
        <authorList>
            <person name="Tran P."/>
        </authorList>
    </citation>
    <scope>NUCLEOTIDE SEQUENCE [LARGE SCALE GENOMIC DNA]</scope>
    <source>
        <strain evidence="3">K_DeepCast_65m_m2_236</strain>
    </source>
</reference>
<dbReference type="AlphaFoldDB" id="A0A937X3I7"/>
<feature type="region of interest" description="Disordered" evidence="1">
    <location>
        <begin position="63"/>
        <end position="83"/>
    </location>
</feature>
<dbReference type="EMBL" id="VGJX01000482">
    <property type="protein sequence ID" value="MBM3275198.1"/>
    <property type="molecule type" value="Genomic_DNA"/>
</dbReference>
<evidence type="ECO:0000313" key="3">
    <source>
        <dbReference type="EMBL" id="MBM3275198.1"/>
    </source>
</evidence>
<keyword evidence="2" id="KW-0732">Signal</keyword>
<organism evidence="3 4">
    <name type="scientific">Candidatus Tanganyikabacteria bacterium</name>
    <dbReference type="NCBI Taxonomy" id="2961651"/>
    <lineage>
        <taxon>Bacteria</taxon>
        <taxon>Bacillati</taxon>
        <taxon>Candidatus Sericytochromatia</taxon>
        <taxon>Candidatus Tanganyikabacteria</taxon>
    </lineage>
</organism>
<dbReference type="Proteomes" id="UP000703893">
    <property type="component" value="Unassembled WGS sequence"/>
</dbReference>
<evidence type="ECO:0000313" key="4">
    <source>
        <dbReference type="Proteomes" id="UP000703893"/>
    </source>
</evidence>
<feature type="chain" id="PRO_5037621275" evidence="2">
    <location>
        <begin position="26"/>
        <end position="380"/>
    </location>
</feature>
<name>A0A937X3I7_9BACT</name>
<protein>
    <submittedName>
        <fullName evidence="3">Uncharacterized protein</fullName>
    </submittedName>
</protein>
<evidence type="ECO:0000256" key="2">
    <source>
        <dbReference type="SAM" id="SignalP"/>
    </source>
</evidence>
<comment type="caution">
    <text evidence="3">The sequence shown here is derived from an EMBL/GenBank/DDBJ whole genome shotgun (WGS) entry which is preliminary data.</text>
</comment>
<gene>
    <name evidence="3" type="ORF">FJZ00_08585</name>
</gene>
<proteinExistence type="predicted"/>